<evidence type="ECO:0000259" key="4">
    <source>
        <dbReference type="Pfam" id="PF08241"/>
    </source>
</evidence>
<proteinExistence type="predicted"/>
<dbReference type="PANTHER" id="PTHR13090:SF1">
    <property type="entry name" value="ARGININE-HYDROXYLASE NDUFAF5, MITOCHONDRIAL"/>
    <property type="match status" value="1"/>
</dbReference>
<dbReference type="Gene3D" id="3.40.50.150">
    <property type="entry name" value="Vaccinia Virus protein VP39"/>
    <property type="match status" value="1"/>
</dbReference>
<dbReference type="InterPro" id="IPR029063">
    <property type="entry name" value="SAM-dependent_MTases_sf"/>
</dbReference>
<evidence type="ECO:0000313" key="6">
    <source>
        <dbReference type="Proteomes" id="UP000005324"/>
    </source>
</evidence>
<dbReference type="EMBL" id="ADVL01000192">
    <property type="protein sequence ID" value="EFH12616.1"/>
    <property type="molecule type" value="Genomic_DNA"/>
</dbReference>
<feature type="region of interest" description="Disordered" evidence="3">
    <location>
        <begin position="267"/>
        <end position="301"/>
    </location>
</feature>
<dbReference type="CDD" id="cd02440">
    <property type="entry name" value="AdoMet_MTases"/>
    <property type="match status" value="1"/>
</dbReference>
<organism evidence="5 6">
    <name type="scientific">Pseudoroseomonas cervicalis ATCC 49957</name>
    <dbReference type="NCBI Taxonomy" id="525371"/>
    <lineage>
        <taxon>Bacteria</taxon>
        <taxon>Pseudomonadati</taxon>
        <taxon>Pseudomonadota</taxon>
        <taxon>Alphaproteobacteria</taxon>
        <taxon>Acetobacterales</taxon>
        <taxon>Roseomonadaceae</taxon>
        <taxon>Roseomonas</taxon>
    </lineage>
</organism>
<evidence type="ECO:0000256" key="2">
    <source>
        <dbReference type="ARBA" id="ARBA00022679"/>
    </source>
</evidence>
<gene>
    <name evidence="5" type="ORF">HMPREF0731_1178</name>
</gene>
<dbReference type="GO" id="GO:0032259">
    <property type="term" value="P:methylation"/>
    <property type="evidence" value="ECO:0007669"/>
    <property type="project" value="UniProtKB-KW"/>
</dbReference>
<dbReference type="HOGENOM" id="CLU_046586_0_3_5"/>
<feature type="domain" description="Methyltransferase type 11" evidence="4">
    <location>
        <begin position="60"/>
        <end position="144"/>
    </location>
</feature>
<name>D5RJB8_9PROT</name>
<evidence type="ECO:0000256" key="3">
    <source>
        <dbReference type="SAM" id="MobiDB-lite"/>
    </source>
</evidence>
<keyword evidence="1 5" id="KW-0489">Methyltransferase</keyword>
<evidence type="ECO:0000256" key="1">
    <source>
        <dbReference type="ARBA" id="ARBA00022603"/>
    </source>
</evidence>
<dbReference type="PANTHER" id="PTHR13090">
    <property type="entry name" value="ARGININE-HYDROXYLASE NDUFAF5, MITOCHONDRIAL"/>
    <property type="match status" value="1"/>
</dbReference>
<protein>
    <submittedName>
        <fullName evidence="5">Methyltransferase domain protein</fullName>
    </submittedName>
</protein>
<feature type="compositionally biased region" description="Basic and acidic residues" evidence="3">
    <location>
        <begin position="292"/>
        <end position="301"/>
    </location>
</feature>
<reference evidence="5 6" key="1">
    <citation type="submission" date="2010-04" db="EMBL/GenBank/DDBJ databases">
        <authorList>
            <person name="Qin X."/>
            <person name="Bachman B."/>
            <person name="Battles P."/>
            <person name="Bell A."/>
            <person name="Bess C."/>
            <person name="Bickham C."/>
            <person name="Chaboub L."/>
            <person name="Chen D."/>
            <person name="Coyle M."/>
            <person name="Deiros D.R."/>
            <person name="Dinh H."/>
            <person name="Forbes L."/>
            <person name="Fowler G."/>
            <person name="Francisco L."/>
            <person name="Fu Q."/>
            <person name="Gubbala S."/>
            <person name="Hale W."/>
            <person name="Han Y."/>
            <person name="Hemphill L."/>
            <person name="Highlander S.K."/>
            <person name="Hirani K."/>
            <person name="Hogues M."/>
            <person name="Jackson L."/>
            <person name="Jakkamsetti A."/>
            <person name="Javaid M."/>
            <person name="Jiang H."/>
            <person name="Korchina V."/>
            <person name="Kovar C."/>
            <person name="Lara F."/>
            <person name="Lee S."/>
            <person name="Mata R."/>
            <person name="Mathew T."/>
            <person name="Moen C."/>
            <person name="Morales K."/>
            <person name="Munidasa M."/>
            <person name="Nazareth L."/>
            <person name="Ngo R."/>
            <person name="Nguyen L."/>
            <person name="Okwuonu G."/>
            <person name="Ongeri F."/>
            <person name="Patil S."/>
            <person name="Petrosino J."/>
            <person name="Pham C."/>
            <person name="Pham P."/>
            <person name="Pu L.-L."/>
            <person name="Puazo M."/>
            <person name="Raj R."/>
            <person name="Reid J."/>
            <person name="Rouhana J."/>
            <person name="Saada N."/>
            <person name="Shang Y."/>
            <person name="Simmons D."/>
            <person name="Thornton R."/>
            <person name="Warren J."/>
            <person name="Weissenberger G."/>
            <person name="Zhang J."/>
            <person name="Zhang L."/>
            <person name="Zhou C."/>
            <person name="Zhu D."/>
            <person name="Muzny D."/>
            <person name="Worley K."/>
            <person name="Gibbs R."/>
        </authorList>
    </citation>
    <scope>NUCLEOTIDE SEQUENCE [LARGE SCALE GENOMIC DNA]</scope>
    <source>
        <strain evidence="5 6">ATCC 49957</strain>
    </source>
</reference>
<dbReference type="Proteomes" id="UP000005324">
    <property type="component" value="Unassembled WGS sequence"/>
</dbReference>
<dbReference type="Pfam" id="PF08241">
    <property type="entry name" value="Methyltransf_11"/>
    <property type="match status" value="1"/>
</dbReference>
<accession>D5RJB8</accession>
<comment type="caution">
    <text evidence="5">The sequence shown here is derived from an EMBL/GenBank/DDBJ whole genome shotgun (WGS) entry which is preliminary data.</text>
</comment>
<dbReference type="SUPFAM" id="SSF53335">
    <property type="entry name" value="S-adenosyl-L-methionine-dependent methyltransferases"/>
    <property type="match status" value="1"/>
</dbReference>
<dbReference type="InterPro" id="IPR050602">
    <property type="entry name" value="Malonyl-ACP_OMT"/>
</dbReference>
<dbReference type="AlphaFoldDB" id="D5RJB8"/>
<keyword evidence="6" id="KW-1185">Reference proteome</keyword>
<sequence length="301" mass="32190">MPHLGRMSDAMQVFDRSLVRRRRERAAPGIDRVAPVLEDAAERLLDRLDDTTRRFTRALDLGGRGVVAPALRARGVACVVSMDLAPGMARRAGGLPLAGDEEWLPFAPGSFDLVVASLSLHWVNDLPGALLQIRRAMAPDGLFLASLPALGTLQPLREALAAAESGLRDGLSPRISPFPELRDGAALLQRAGFAMPVADRERIGLRYRTPLALLRDLQAAGESNAVRARDPRTPPRALFPLALGALPRDAEGLLPVPLELLTLTGWAPGPNQPQPAPRGSGQVPLATALGTVEHRSGDKPH</sequence>
<dbReference type="InterPro" id="IPR013216">
    <property type="entry name" value="Methyltransf_11"/>
</dbReference>
<dbReference type="RefSeq" id="WP_007004237.1">
    <property type="nucleotide sequence ID" value="NZ_GG770778.1"/>
</dbReference>
<keyword evidence="2 5" id="KW-0808">Transferase</keyword>
<evidence type="ECO:0000313" key="5">
    <source>
        <dbReference type="EMBL" id="EFH12616.1"/>
    </source>
</evidence>
<dbReference type="GO" id="GO:0008757">
    <property type="term" value="F:S-adenosylmethionine-dependent methyltransferase activity"/>
    <property type="evidence" value="ECO:0007669"/>
    <property type="project" value="InterPro"/>
</dbReference>